<dbReference type="KEGG" id="bsto:C0V70_07450"/>
<evidence type="ECO:0000313" key="5">
    <source>
        <dbReference type="Proteomes" id="UP000235584"/>
    </source>
</evidence>
<feature type="domain" description="SUF system FeS cluster assembly SufBD core" evidence="2">
    <location>
        <begin position="157"/>
        <end position="386"/>
    </location>
</feature>
<dbReference type="SUPFAM" id="SSF101960">
    <property type="entry name" value="Stabilizer of iron transporter SufD"/>
    <property type="match status" value="1"/>
</dbReference>
<dbReference type="Proteomes" id="UP000235584">
    <property type="component" value="Chromosome"/>
</dbReference>
<dbReference type="InterPro" id="IPR037284">
    <property type="entry name" value="SUF_FeS_clus_asmbl_SufBD_sf"/>
</dbReference>
<name>A0A2K9NR08_BACTC</name>
<dbReference type="InterPro" id="IPR045595">
    <property type="entry name" value="SufBD_N"/>
</dbReference>
<organism evidence="4 5">
    <name type="scientific">Bacteriovorax stolpii</name>
    <name type="common">Bdellovibrio stolpii</name>
    <dbReference type="NCBI Taxonomy" id="960"/>
    <lineage>
        <taxon>Bacteria</taxon>
        <taxon>Pseudomonadati</taxon>
        <taxon>Bdellovibrionota</taxon>
        <taxon>Bacteriovoracia</taxon>
        <taxon>Bacteriovoracales</taxon>
        <taxon>Bacteriovoracaceae</taxon>
        <taxon>Bacteriovorax</taxon>
    </lineage>
</organism>
<dbReference type="InterPro" id="IPR055346">
    <property type="entry name" value="Fe-S_cluster_assembly_SufBD"/>
</dbReference>
<evidence type="ECO:0000259" key="3">
    <source>
        <dbReference type="Pfam" id="PF19295"/>
    </source>
</evidence>
<feature type="domain" description="SUF system FeS cluster assembly SufBD N-terminal" evidence="3">
    <location>
        <begin position="27"/>
        <end position="71"/>
    </location>
</feature>
<sequence length="421" mass="46716">MENVLLNELIKNSAEVHKNSGELGASYNEAMKRALEHFKTLGIPSKKDEDWKYTNISKNLSPRFYSRQSEIVQEIPAQVIDRRGMIIFNNGIFNRHQSVLPEGVSLDQQRPETNFFDSFDALNFGVALSPLFLKIKKNTVIDFPISIVHLTDEAGVNKIVSPRLTIVAEEFTKASFVEVFTSTQNLLFQYTTNAATLFELKENAFIEHVKIQNEATASTHIGLTKASVAKSAQFKSMTVDLGNFTSRHNIDVTVAGVGGDAHVNGLFALKKTEHADVFSSINHLSAHTTSDQLFKGILAGESHGAFTGKIAIAKDAQQVNSNQLNKNLMLSKKAHIDTRPQLLVSADDVKCAHGATIGQLSAEEEFYLESRGIKKDKAKRMLCHGFATDVLYKIDNVKIQELAIKMLEESFEKIALSEMTL</sequence>
<comment type="similarity">
    <text evidence="1">Belongs to the iron-sulfur cluster assembly SufBD family.</text>
</comment>
<dbReference type="Pfam" id="PF01458">
    <property type="entry name" value="SUFBD_core"/>
    <property type="match status" value="1"/>
</dbReference>
<dbReference type="PANTHER" id="PTHR43575">
    <property type="entry name" value="PROTEIN ABCI7, CHLOROPLASTIC"/>
    <property type="match status" value="1"/>
</dbReference>
<dbReference type="InterPro" id="IPR011542">
    <property type="entry name" value="SUF_FeS_clus_asmbl_SufD"/>
</dbReference>
<accession>A0A2K9NR08</accession>
<gene>
    <name evidence="4" type="primary">sufD</name>
    <name evidence="4" type="ORF">C0V70_07450</name>
</gene>
<reference evidence="4 5" key="1">
    <citation type="submission" date="2018-01" db="EMBL/GenBank/DDBJ databases">
        <title>Complete genome sequence of Bacteriovorax stolpii DSM12778.</title>
        <authorList>
            <person name="Tang B."/>
            <person name="Chang J."/>
        </authorList>
    </citation>
    <scope>NUCLEOTIDE SEQUENCE [LARGE SCALE GENOMIC DNA]</scope>
    <source>
        <strain evidence="4 5">DSM 12778</strain>
    </source>
</reference>
<dbReference type="RefSeq" id="WP_102243236.1">
    <property type="nucleotide sequence ID" value="NZ_CP025704.1"/>
</dbReference>
<dbReference type="NCBIfam" id="TIGR01981">
    <property type="entry name" value="sufD"/>
    <property type="match status" value="1"/>
</dbReference>
<proteinExistence type="inferred from homology"/>
<dbReference type="PANTHER" id="PTHR43575:SF1">
    <property type="entry name" value="PROTEIN ABCI7, CHLOROPLASTIC"/>
    <property type="match status" value="1"/>
</dbReference>
<evidence type="ECO:0000259" key="2">
    <source>
        <dbReference type="Pfam" id="PF01458"/>
    </source>
</evidence>
<dbReference type="AlphaFoldDB" id="A0A2K9NR08"/>
<keyword evidence="5" id="KW-1185">Reference proteome</keyword>
<dbReference type="EMBL" id="CP025704">
    <property type="protein sequence ID" value="AUN97943.1"/>
    <property type="molecule type" value="Genomic_DNA"/>
</dbReference>
<evidence type="ECO:0000313" key="4">
    <source>
        <dbReference type="EMBL" id="AUN97943.1"/>
    </source>
</evidence>
<protein>
    <submittedName>
        <fullName evidence="4">Fe-S cluster assembly protein SufD</fullName>
    </submittedName>
</protein>
<dbReference type="GO" id="GO:0016226">
    <property type="term" value="P:iron-sulfur cluster assembly"/>
    <property type="evidence" value="ECO:0007669"/>
    <property type="project" value="InterPro"/>
</dbReference>
<evidence type="ECO:0000256" key="1">
    <source>
        <dbReference type="ARBA" id="ARBA00043967"/>
    </source>
</evidence>
<dbReference type="InterPro" id="IPR000825">
    <property type="entry name" value="SUF_FeS_clus_asmbl_SufBD_core"/>
</dbReference>
<dbReference type="Pfam" id="PF19295">
    <property type="entry name" value="SufBD_N"/>
    <property type="match status" value="1"/>
</dbReference>